<reference evidence="4" key="1">
    <citation type="submission" date="2020-01" db="EMBL/GenBank/DDBJ databases">
        <title>Genome sequence of Kobresia littledalei, the first chromosome-level genome in the family Cyperaceae.</title>
        <authorList>
            <person name="Qu G."/>
        </authorList>
    </citation>
    <scope>NUCLEOTIDE SEQUENCE</scope>
    <source>
        <strain evidence="4">C.B.Clarke</strain>
        <tissue evidence="4">Leaf</tissue>
    </source>
</reference>
<feature type="compositionally biased region" description="Polar residues" evidence="2">
    <location>
        <begin position="10"/>
        <end position="23"/>
    </location>
</feature>
<dbReference type="InterPro" id="IPR035445">
    <property type="entry name" value="GYF-like_dom_sf"/>
</dbReference>
<feature type="compositionally biased region" description="Basic and acidic residues" evidence="2">
    <location>
        <begin position="78"/>
        <end position="89"/>
    </location>
</feature>
<feature type="compositionally biased region" description="Polar residues" evidence="2">
    <location>
        <begin position="669"/>
        <end position="693"/>
    </location>
</feature>
<dbReference type="CDD" id="cd00072">
    <property type="entry name" value="GYF"/>
    <property type="match status" value="1"/>
</dbReference>
<feature type="compositionally biased region" description="Basic and acidic residues" evidence="2">
    <location>
        <begin position="29"/>
        <end position="45"/>
    </location>
</feature>
<feature type="compositionally biased region" description="Polar residues" evidence="2">
    <location>
        <begin position="1321"/>
        <end position="1333"/>
    </location>
</feature>
<feature type="region of interest" description="Disordered" evidence="2">
    <location>
        <begin position="1247"/>
        <end position="1397"/>
    </location>
</feature>
<feature type="compositionally biased region" description="Polar residues" evidence="2">
    <location>
        <begin position="128"/>
        <end position="137"/>
    </location>
</feature>
<dbReference type="Pfam" id="PF02213">
    <property type="entry name" value="GYF"/>
    <property type="match status" value="1"/>
</dbReference>
<comment type="caution">
    <text evidence="4">The sequence shown here is derived from an EMBL/GenBank/DDBJ whole genome shotgun (WGS) entry which is preliminary data.</text>
</comment>
<feature type="compositionally biased region" description="Low complexity" evidence="2">
    <location>
        <begin position="1189"/>
        <end position="1198"/>
    </location>
</feature>
<dbReference type="SMART" id="SM00444">
    <property type="entry name" value="GYF"/>
    <property type="match status" value="1"/>
</dbReference>
<dbReference type="Proteomes" id="UP000623129">
    <property type="component" value="Unassembled WGS sequence"/>
</dbReference>
<feature type="region of interest" description="Disordered" evidence="2">
    <location>
        <begin position="1181"/>
        <end position="1201"/>
    </location>
</feature>
<feature type="region of interest" description="Disordered" evidence="2">
    <location>
        <begin position="1034"/>
        <end position="1069"/>
    </location>
</feature>
<dbReference type="PANTHER" id="PTHR46992">
    <property type="entry name" value="GYF DOMAIN-CONTAINING PROTEIN"/>
    <property type="match status" value="1"/>
</dbReference>
<evidence type="ECO:0000256" key="1">
    <source>
        <dbReference type="SAM" id="Coils"/>
    </source>
</evidence>
<dbReference type="PANTHER" id="PTHR46992:SF1">
    <property type="entry name" value="GYF DOMAIN-CONTAINING PROTEIN"/>
    <property type="match status" value="1"/>
</dbReference>
<gene>
    <name evidence="4" type="ORF">FCM35_KLT21729</name>
</gene>
<feature type="compositionally biased region" description="Basic and acidic residues" evidence="2">
    <location>
        <begin position="1251"/>
        <end position="1263"/>
    </location>
</feature>
<feature type="region of interest" description="Disordered" evidence="2">
    <location>
        <begin position="1"/>
        <end position="225"/>
    </location>
</feature>
<evidence type="ECO:0000313" key="4">
    <source>
        <dbReference type="EMBL" id="KAF3320028.1"/>
    </source>
</evidence>
<feature type="compositionally biased region" description="Basic and acidic residues" evidence="2">
    <location>
        <begin position="141"/>
        <end position="168"/>
    </location>
</feature>
<feature type="region of interest" description="Disordered" evidence="2">
    <location>
        <begin position="1214"/>
        <end position="1233"/>
    </location>
</feature>
<feature type="compositionally biased region" description="Basic and acidic residues" evidence="2">
    <location>
        <begin position="99"/>
        <end position="123"/>
    </location>
</feature>
<feature type="region of interest" description="Disordered" evidence="2">
    <location>
        <begin position="958"/>
        <end position="980"/>
    </location>
</feature>
<feature type="compositionally biased region" description="Polar residues" evidence="2">
    <location>
        <begin position="169"/>
        <end position="181"/>
    </location>
</feature>
<keyword evidence="1" id="KW-0175">Coiled coil</keyword>
<dbReference type="EMBL" id="SWLB01000177">
    <property type="protein sequence ID" value="KAF3320028.1"/>
    <property type="molecule type" value="Genomic_DNA"/>
</dbReference>
<feature type="domain" description="GYF" evidence="3">
    <location>
        <begin position="478"/>
        <end position="529"/>
    </location>
</feature>
<dbReference type="SUPFAM" id="SSF55277">
    <property type="entry name" value="GYF domain"/>
    <property type="match status" value="1"/>
</dbReference>
<dbReference type="InterPro" id="IPR003169">
    <property type="entry name" value="GYF"/>
</dbReference>
<dbReference type="OrthoDB" id="6415790at2759"/>
<organism evidence="4 5">
    <name type="scientific">Carex littledalei</name>
    <dbReference type="NCBI Taxonomy" id="544730"/>
    <lineage>
        <taxon>Eukaryota</taxon>
        <taxon>Viridiplantae</taxon>
        <taxon>Streptophyta</taxon>
        <taxon>Embryophyta</taxon>
        <taxon>Tracheophyta</taxon>
        <taxon>Spermatophyta</taxon>
        <taxon>Magnoliopsida</taxon>
        <taxon>Liliopsida</taxon>
        <taxon>Poales</taxon>
        <taxon>Cyperaceae</taxon>
        <taxon>Cyperoideae</taxon>
        <taxon>Cariceae</taxon>
        <taxon>Carex</taxon>
        <taxon>Carex subgen. Euthyceras</taxon>
    </lineage>
</organism>
<feature type="region of interest" description="Disordered" evidence="2">
    <location>
        <begin position="237"/>
        <end position="256"/>
    </location>
</feature>
<dbReference type="Gene3D" id="3.30.1490.40">
    <property type="match status" value="1"/>
</dbReference>
<keyword evidence="5" id="KW-1185">Reference proteome</keyword>
<accession>A0A833QBR5</accession>
<feature type="compositionally biased region" description="Basic and acidic residues" evidence="2">
    <location>
        <begin position="1034"/>
        <end position="1044"/>
    </location>
</feature>
<feature type="coiled-coil region" evidence="1">
    <location>
        <begin position="796"/>
        <end position="874"/>
    </location>
</feature>
<proteinExistence type="predicted"/>
<dbReference type="PROSITE" id="PS50829">
    <property type="entry name" value="GYF"/>
    <property type="match status" value="1"/>
</dbReference>
<evidence type="ECO:0000313" key="5">
    <source>
        <dbReference type="Proteomes" id="UP000623129"/>
    </source>
</evidence>
<sequence>MAEGKLDRTLNLSSDESLRSKGTLSVGLDDEKASLGFVDEFKDQQSSENNIPLSPQWLYAKPTEIKDGRPQNLPEVPQENKRERRRSTLETENSLSTRRWREEERETGLLGRRGDRPKKESDPPARNPNPSNSTKWSSRWGPDDHRERETQTRLDKKLVDVPEKEQHETNPNPSSNPSTEKFTPRSLSEIDSRDKWRPRHRQEGPVATHRVAPGFGSERGGGARQEPIANTGFAAGRGRSSSNLGHAGPIGANPFGRGGGDKVGKISFRYPRGRLLDIYRKNRLVRGNYEDVRVGFETVPCVTLPSDVSPLAFLAPDDEEKVTLEEIYKGKLTSSGTDMNKADPLKKNDSSRIGYSSLSLFLIFFKHLVNLCCLSHEIVFSESTILALGEEKYTLPTSLGISAPELGANQHASNIGFVEDSFPEYTENPKMSKAEAQDVGFFESSVNLPDDSSSLFDTPFIHDKPAYLGKSPSPPLEEVSLYYQDPQGGIQGPFLGIDIVSWFQEGYFGLDLLVCPTDAPEGTPYRPLGEVMPQLTQNLQSVEVPEPVSVVSNSEAEVAKPPVGSLQHNNNNKNKNELANDGSEVLLEGGSVGWVPQPNQIDSVAASRFEEQWPQGASTGMDNEEVIYVGRPKSRTGTSQAIKETSDDTDLPLWATSNDLPYSAMSEMGDSSQTLSQHNLQGPRSATPSNDNINPLGLLWSELESSQSKQPLSSNLPPNYLKPDPLMDSNLQPRTHHNEFELSHFTLEEQLLSEQLHRQQLQQLQQDQFFARAHGGRSQASELDQLYKLQYELEQQRKLQLQQERLQQERLQQERLQQERLQHERLQERLLQERARREQMMIRQQQIQEQLLLEQMLQQQLQQERQQEQQMLREQQFLNELQRAQHIQRQQQDAAIEQLIQAKFGPASQRQMVSPSIEQQLLLGLQQRDPVQAQQLALALRQQQEQQRLEEEIMLRGVRPTGPSAHHAPGLNRTSSSRLSQLERSLSLHDQLQSMERSMSMNAGLNAPSPRNVEFAQTLAQLELQERQLQERQLRERQLQERQQRSMFGSQGGPLDQFWPDPNSNPGAAQLERSFIESHLSHQLQLEAESKMRIRKQGSGLEDAHLWGPQEGLNDAMYHQNMPLQSPHGSFKDSSLIFNPNPSPNTNSVISMEAMQSGIRPGSSSGPGSFGDKDLFGNRGKFQNEEIGNPNPNSVPSSDPQFFDNFGEAVIKTDQEPVRAPTPARHASFGSSDDAIFSMGEDITAFSEEIVDSRPRVMSRTDSRTGGSVKNSEADNQHQAAPRPPSRPTSADASRQEARGGLHRSETQASSKKEIRLLRPPSSSSGELDTSGPTFIEMLKSTKKPPQPASQLDDEAGPGGKGAKKKGKKGRQIDPSLLGFKVHSNRIMMGEIHRPDE</sequence>
<feature type="region of interest" description="Disordered" evidence="2">
    <location>
        <begin position="630"/>
        <end position="693"/>
    </location>
</feature>
<name>A0A833QBR5_9POAL</name>
<protein>
    <submittedName>
        <fullName evidence="4">PERQ amino acid-rich with GYF domain-containing protein 2</fullName>
    </submittedName>
</protein>
<evidence type="ECO:0000259" key="3">
    <source>
        <dbReference type="PROSITE" id="PS50829"/>
    </source>
</evidence>
<feature type="compositionally biased region" description="Basic and acidic residues" evidence="2">
    <location>
        <begin position="1294"/>
        <end position="1317"/>
    </location>
</feature>
<evidence type="ECO:0000256" key="2">
    <source>
        <dbReference type="SAM" id="MobiDB-lite"/>
    </source>
</evidence>